<feature type="domain" description="Methyltransferase type 11" evidence="2">
    <location>
        <begin position="95"/>
        <end position="182"/>
    </location>
</feature>
<dbReference type="SUPFAM" id="SSF53335">
    <property type="entry name" value="S-adenosyl-L-methionine-dependent methyltransferases"/>
    <property type="match status" value="1"/>
</dbReference>
<dbReference type="InterPro" id="IPR029063">
    <property type="entry name" value="SAM-dependent_MTases_sf"/>
</dbReference>
<dbReference type="Pfam" id="PF08241">
    <property type="entry name" value="Methyltransf_11"/>
    <property type="match status" value="1"/>
</dbReference>
<dbReference type="GO" id="GO:0032259">
    <property type="term" value="P:methylation"/>
    <property type="evidence" value="ECO:0007669"/>
    <property type="project" value="UniProtKB-KW"/>
</dbReference>
<comment type="caution">
    <text evidence="3">The sequence shown here is derived from an EMBL/GenBank/DDBJ whole genome shotgun (WGS) entry which is preliminary data.</text>
</comment>
<sequence>MTDTRSPITDGTARRPVPPAESPPQTVRRRPVPSATITPMPPSDRRFEELIAEAEASAVDGWDFSWLDGRATEERPPWGYARSMAARMARATAALDLQTGGGEVLASVPKLPPLTVATEGWPPNLGRAAARLRPRGVRLVACSDDSPLPFADGAFDLVVSRHPVRVRWDEAARVLRPGGTYFSQEVGPASVFELVEYFRGPQPPEVRDHRDPRHAVRGAEAAGLEVVDLRTARLRTEFFDVGAVVHYLRKVIWMVPDFTVERYRDLLAGLHRRIEAEGPFVATTTRFLIEATKPDRAVP</sequence>
<accession>A0ABN1UT34</accession>
<reference evidence="3 4" key="1">
    <citation type="journal article" date="2019" name="Int. J. Syst. Evol. Microbiol.">
        <title>The Global Catalogue of Microorganisms (GCM) 10K type strain sequencing project: providing services to taxonomists for standard genome sequencing and annotation.</title>
        <authorList>
            <consortium name="The Broad Institute Genomics Platform"/>
            <consortium name="The Broad Institute Genome Sequencing Center for Infectious Disease"/>
            <person name="Wu L."/>
            <person name="Ma J."/>
        </authorList>
    </citation>
    <scope>NUCLEOTIDE SEQUENCE [LARGE SCALE GENOMIC DNA]</scope>
    <source>
        <strain evidence="3 4">JCM 12696</strain>
    </source>
</reference>
<evidence type="ECO:0000313" key="3">
    <source>
        <dbReference type="EMBL" id="GAA1166376.1"/>
    </source>
</evidence>
<gene>
    <name evidence="3" type="ORF">GCM10009654_24050</name>
</gene>
<evidence type="ECO:0000256" key="1">
    <source>
        <dbReference type="SAM" id="MobiDB-lite"/>
    </source>
</evidence>
<feature type="region of interest" description="Disordered" evidence="1">
    <location>
        <begin position="1"/>
        <end position="44"/>
    </location>
</feature>
<protein>
    <submittedName>
        <fullName evidence="3">Class I SAM-dependent methyltransferase</fullName>
    </submittedName>
</protein>
<dbReference type="GO" id="GO:0008168">
    <property type="term" value="F:methyltransferase activity"/>
    <property type="evidence" value="ECO:0007669"/>
    <property type="project" value="UniProtKB-KW"/>
</dbReference>
<keyword evidence="3" id="KW-0808">Transferase</keyword>
<dbReference type="PANTHER" id="PTHR43460">
    <property type="entry name" value="METHYLTRANSFERASE"/>
    <property type="match status" value="1"/>
</dbReference>
<dbReference type="CDD" id="cd02440">
    <property type="entry name" value="AdoMet_MTases"/>
    <property type="match status" value="1"/>
</dbReference>
<dbReference type="InterPro" id="IPR052939">
    <property type="entry name" value="23S_rRNA_MeTrnsfrase_RlmA"/>
</dbReference>
<organism evidence="3 4">
    <name type="scientific">Streptomyces hebeiensis</name>
    <dbReference type="NCBI Taxonomy" id="229486"/>
    <lineage>
        <taxon>Bacteria</taxon>
        <taxon>Bacillati</taxon>
        <taxon>Actinomycetota</taxon>
        <taxon>Actinomycetes</taxon>
        <taxon>Kitasatosporales</taxon>
        <taxon>Streptomycetaceae</taxon>
        <taxon>Streptomyces</taxon>
    </lineage>
</organism>
<name>A0ABN1UT34_9ACTN</name>
<dbReference type="Gene3D" id="3.40.50.150">
    <property type="entry name" value="Vaccinia Virus protein VP39"/>
    <property type="match status" value="1"/>
</dbReference>
<dbReference type="InterPro" id="IPR013216">
    <property type="entry name" value="Methyltransf_11"/>
</dbReference>
<keyword evidence="4" id="KW-1185">Reference proteome</keyword>
<proteinExistence type="predicted"/>
<dbReference type="Proteomes" id="UP001501371">
    <property type="component" value="Unassembled WGS sequence"/>
</dbReference>
<evidence type="ECO:0000313" key="4">
    <source>
        <dbReference type="Proteomes" id="UP001501371"/>
    </source>
</evidence>
<keyword evidence="3" id="KW-0489">Methyltransferase</keyword>
<dbReference type="EMBL" id="BAAAKV010000018">
    <property type="protein sequence ID" value="GAA1166376.1"/>
    <property type="molecule type" value="Genomic_DNA"/>
</dbReference>
<evidence type="ECO:0000259" key="2">
    <source>
        <dbReference type="Pfam" id="PF08241"/>
    </source>
</evidence>
<dbReference type="PANTHER" id="PTHR43460:SF1">
    <property type="entry name" value="METHYLTRANSFERASE TYPE 11 DOMAIN-CONTAINING PROTEIN"/>
    <property type="match status" value="1"/>
</dbReference>